<organism evidence="9 10">
    <name type="scientific">Pristionchus fissidentatus</name>
    <dbReference type="NCBI Taxonomy" id="1538716"/>
    <lineage>
        <taxon>Eukaryota</taxon>
        <taxon>Metazoa</taxon>
        <taxon>Ecdysozoa</taxon>
        <taxon>Nematoda</taxon>
        <taxon>Chromadorea</taxon>
        <taxon>Rhabditida</taxon>
        <taxon>Rhabditina</taxon>
        <taxon>Diplogasteromorpha</taxon>
        <taxon>Diplogasteroidea</taxon>
        <taxon>Neodiplogasteridae</taxon>
        <taxon>Pristionchus</taxon>
    </lineage>
</organism>
<evidence type="ECO:0000256" key="3">
    <source>
        <dbReference type="ARBA" id="ARBA00022801"/>
    </source>
</evidence>
<dbReference type="Gene3D" id="3.90.70.10">
    <property type="entry name" value="Cysteine proteinases"/>
    <property type="match status" value="1"/>
</dbReference>
<evidence type="ECO:0000256" key="7">
    <source>
        <dbReference type="SAM" id="SignalP"/>
    </source>
</evidence>
<dbReference type="InterPro" id="IPR039417">
    <property type="entry name" value="Peptidase_C1A_papain-like"/>
</dbReference>
<dbReference type="InterPro" id="IPR013128">
    <property type="entry name" value="Peptidase_C1A"/>
</dbReference>
<name>A0AAV5X194_9BILA</name>
<evidence type="ECO:0000256" key="6">
    <source>
        <dbReference type="SAM" id="MobiDB-lite"/>
    </source>
</evidence>
<keyword evidence="7" id="KW-0732">Signal</keyword>
<evidence type="ECO:0000313" key="10">
    <source>
        <dbReference type="Proteomes" id="UP001432322"/>
    </source>
</evidence>
<dbReference type="InterPro" id="IPR038765">
    <property type="entry name" value="Papain-like_cys_pep_sf"/>
</dbReference>
<dbReference type="Pfam" id="PF00112">
    <property type="entry name" value="Peptidase_C1"/>
    <property type="match status" value="1"/>
</dbReference>
<protein>
    <recommendedName>
        <fullName evidence="5">Cathepsin L-like</fullName>
    </recommendedName>
</protein>
<reference evidence="9" key="1">
    <citation type="submission" date="2023-10" db="EMBL/GenBank/DDBJ databases">
        <title>Genome assembly of Pristionchus species.</title>
        <authorList>
            <person name="Yoshida K."/>
            <person name="Sommer R.J."/>
        </authorList>
    </citation>
    <scope>NUCLEOTIDE SEQUENCE</scope>
    <source>
        <strain evidence="9">RS5133</strain>
    </source>
</reference>
<comment type="caution">
    <text evidence="9">The sequence shown here is derived from an EMBL/GenBank/DDBJ whole genome shotgun (WGS) entry which is preliminary data.</text>
</comment>
<comment type="similarity">
    <text evidence="1">Belongs to the peptidase C1 family.</text>
</comment>
<dbReference type="AlphaFoldDB" id="A0AAV5X194"/>
<evidence type="ECO:0000256" key="4">
    <source>
        <dbReference type="ARBA" id="ARBA00022807"/>
    </source>
</evidence>
<proteinExistence type="inferred from homology"/>
<dbReference type="Proteomes" id="UP001432322">
    <property type="component" value="Unassembled WGS sequence"/>
</dbReference>
<dbReference type="EMBL" id="BTSY01000007">
    <property type="protein sequence ID" value="GMT36824.1"/>
    <property type="molecule type" value="Genomic_DNA"/>
</dbReference>
<keyword evidence="3" id="KW-0378">Hydrolase</keyword>
<feature type="region of interest" description="Disordered" evidence="6">
    <location>
        <begin position="102"/>
        <end position="125"/>
    </location>
</feature>
<dbReference type="PANTHER" id="PTHR12411">
    <property type="entry name" value="CYSTEINE PROTEASE FAMILY C1-RELATED"/>
    <property type="match status" value="1"/>
</dbReference>
<evidence type="ECO:0000256" key="1">
    <source>
        <dbReference type="ARBA" id="ARBA00008455"/>
    </source>
</evidence>
<dbReference type="GO" id="GO:0006508">
    <property type="term" value="P:proteolysis"/>
    <property type="evidence" value="ECO:0007669"/>
    <property type="project" value="UniProtKB-KW"/>
</dbReference>
<dbReference type="GO" id="GO:0008234">
    <property type="term" value="F:cysteine-type peptidase activity"/>
    <property type="evidence" value="ECO:0007669"/>
    <property type="project" value="UniProtKB-KW"/>
</dbReference>
<feature type="signal peptide" evidence="7">
    <location>
        <begin position="1"/>
        <end position="16"/>
    </location>
</feature>
<dbReference type="InterPro" id="IPR000668">
    <property type="entry name" value="Peptidase_C1A_C"/>
</dbReference>
<dbReference type="SUPFAM" id="SSF54001">
    <property type="entry name" value="Cysteine proteinases"/>
    <property type="match status" value="1"/>
</dbReference>
<sequence length="339" mass="37361">MILHVLLIFLTQCILQLQTRPSLPLGQRVYENDCSVPAFREYQKDFGKSLDQFDEERRNRLCTLIDAKKVHNSGASGFKMGVNGLSDLSTDEYRRRQGFAYASKKSSGKEPLPVQQSSSAQQSLPLPESIDWRKKGFTSAVKDQGNCGSSWAFAAAGAIEFAKFKKTGKVTKISEQNLIDCSKSSGCSSGNPGLAMKFIVENGVDTDKTNPYKAKEDLCTYRETKGEEKISDFEYLPEGSEEALKATVANIGPVAVGIDATLDSFRNYQSGVYFDKKCSRATLSHTVLLVGYGTDATLGDYWIIKNSWGENWGEEGYARIARNKNNHCGIASSAVYPIV</sequence>
<feature type="compositionally biased region" description="Low complexity" evidence="6">
    <location>
        <begin position="111"/>
        <end position="125"/>
    </location>
</feature>
<feature type="chain" id="PRO_5043932879" description="Cathepsin L-like" evidence="7">
    <location>
        <begin position="17"/>
        <end position="339"/>
    </location>
</feature>
<accession>A0AAV5X194</accession>
<gene>
    <name evidence="9" type="ORF">PFISCL1PPCAC_28121</name>
</gene>
<evidence type="ECO:0000313" key="9">
    <source>
        <dbReference type="EMBL" id="GMT36824.1"/>
    </source>
</evidence>
<evidence type="ECO:0000259" key="8">
    <source>
        <dbReference type="SMART" id="SM00645"/>
    </source>
</evidence>
<dbReference type="PRINTS" id="PR00705">
    <property type="entry name" value="PAPAIN"/>
</dbReference>
<dbReference type="CDD" id="cd02248">
    <property type="entry name" value="Peptidase_C1A"/>
    <property type="match status" value="1"/>
</dbReference>
<dbReference type="SMART" id="SM00645">
    <property type="entry name" value="Pept_C1"/>
    <property type="match status" value="1"/>
</dbReference>
<evidence type="ECO:0000256" key="2">
    <source>
        <dbReference type="ARBA" id="ARBA00022670"/>
    </source>
</evidence>
<keyword evidence="10" id="KW-1185">Reference proteome</keyword>
<dbReference type="FunFam" id="3.90.70.10:FF:000006">
    <property type="entry name" value="Cathepsin S"/>
    <property type="match status" value="1"/>
</dbReference>
<evidence type="ECO:0000256" key="5">
    <source>
        <dbReference type="ARBA" id="ARBA00069138"/>
    </source>
</evidence>
<keyword evidence="2" id="KW-0645">Protease</keyword>
<feature type="domain" description="Peptidase C1A papain C-terminal" evidence="8">
    <location>
        <begin position="126"/>
        <end position="338"/>
    </location>
</feature>
<keyword evidence="4" id="KW-0788">Thiol protease</keyword>